<evidence type="ECO:0008006" key="4">
    <source>
        <dbReference type="Google" id="ProtNLM"/>
    </source>
</evidence>
<feature type="region of interest" description="Disordered" evidence="1">
    <location>
        <begin position="28"/>
        <end position="110"/>
    </location>
</feature>
<comment type="caution">
    <text evidence="2">The sequence shown here is derived from an EMBL/GenBank/DDBJ whole genome shotgun (WGS) entry which is preliminary data.</text>
</comment>
<dbReference type="InterPro" id="IPR003615">
    <property type="entry name" value="HNH_nuc"/>
</dbReference>
<dbReference type="AlphaFoldDB" id="A0AAD5RX96"/>
<feature type="compositionally biased region" description="Basic and acidic residues" evidence="1">
    <location>
        <begin position="68"/>
        <end position="92"/>
    </location>
</feature>
<proteinExistence type="predicted"/>
<reference evidence="2" key="1">
    <citation type="submission" date="2022-07" db="EMBL/GenBank/DDBJ databases">
        <title>Draft genome sequence of Zalerion maritima ATCC 34329, a (micro)plastics degrading marine fungus.</title>
        <authorList>
            <person name="Paco A."/>
            <person name="Goncalves M.F.M."/>
            <person name="Rocha-Santos T.A.P."/>
            <person name="Alves A."/>
        </authorList>
    </citation>
    <scope>NUCLEOTIDE SEQUENCE</scope>
    <source>
        <strain evidence="2">ATCC 34329</strain>
    </source>
</reference>
<dbReference type="PANTHER" id="PTHR37827:SF1">
    <property type="entry name" value="HNH DOMAIN-CONTAINING PROTEIN"/>
    <property type="match status" value="1"/>
</dbReference>
<gene>
    <name evidence="2" type="ORF">MKZ38_002864</name>
</gene>
<feature type="region of interest" description="Disordered" evidence="1">
    <location>
        <begin position="130"/>
        <end position="159"/>
    </location>
</feature>
<evidence type="ECO:0000256" key="1">
    <source>
        <dbReference type="SAM" id="MobiDB-lite"/>
    </source>
</evidence>
<dbReference type="EMBL" id="JAKWBI020000018">
    <property type="protein sequence ID" value="KAJ2906149.1"/>
    <property type="molecule type" value="Genomic_DNA"/>
</dbReference>
<dbReference type="CDD" id="cd00085">
    <property type="entry name" value="HNHc"/>
    <property type="match status" value="1"/>
</dbReference>
<evidence type="ECO:0000313" key="2">
    <source>
        <dbReference type="EMBL" id="KAJ2906149.1"/>
    </source>
</evidence>
<accession>A0AAD5RX96</accession>
<feature type="compositionally biased region" description="Basic and acidic residues" evidence="1">
    <location>
        <begin position="133"/>
        <end position="159"/>
    </location>
</feature>
<keyword evidence="3" id="KW-1185">Reference proteome</keyword>
<name>A0AAD5RX96_9PEZI</name>
<organism evidence="2 3">
    <name type="scientific">Zalerion maritima</name>
    <dbReference type="NCBI Taxonomy" id="339359"/>
    <lineage>
        <taxon>Eukaryota</taxon>
        <taxon>Fungi</taxon>
        <taxon>Dikarya</taxon>
        <taxon>Ascomycota</taxon>
        <taxon>Pezizomycotina</taxon>
        <taxon>Sordariomycetes</taxon>
        <taxon>Lulworthiomycetidae</taxon>
        <taxon>Lulworthiales</taxon>
        <taxon>Lulworthiaceae</taxon>
        <taxon>Zalerion</taxon>
    </lineage>
</organism>
<evidence type="ECO:0000313" key="3">
    <source>
        <dbReference type="Proteomes" id="UP001201980"/>
    </source>
</evidence>
<feature type="compositionally biased region" description="Basic and acidic residues" evidence="1">
    <location>
        <begin position="101"/>
        <end position="110"/>
    </location>
</feature>
<dbReference type="Proteomes" id="UP001201980">
    <property type="component" value="Unassembled WGS sequence"/>
</dbReference>
<dbReference type="Gene3D" id="1.10.30.50">
    <property type="match status" value="1"/>
</dbReference>
<dbReference type="PANTHER" id="PTHR37827">
    <property type="entry name" value="TUDOR DOMAIN-CONTAINING PROTEIN"/>
    <property type="match status" value="1"/>
</dbReference>
<feature type="compositionally biased region" description="Basic residues" evidence="1">
    <location>
        <begin position="47"/>
        <end position="61"/>
    </location>
</feature>
<sequence length="370" mass="41768">MMTSESKPTDMESSDNFQTFLETLAGVLGDRFDRPTKSGGGGGVSKSKAKRKAVKARRKKSMGGENGKGQERGGEGKEREREREKENDDCSPLKKYKTRGKGKEEQMKGFEGDEGRQLFVYDPFTTGLGNTHGDLEHSGLKGLNEHDAEPRGEKEGDAENAREDLQDFIHYIAVSIFSSLPDEVRTLNYYDWKNDPKLQSEYNPSLLTSDMAAERLLSSVPGEVPDSLSVYSILNTPSGETLSELLVPVLQAYITEAFLTAPPVPRQTKDLAQESGCEICERDWVFLTYHHLIPRSVHDKVLKKGWHKKHELGNVAWLCRACHSFVHHFASNEELARKYFTVELLAEEGKVQEWAKWVGRIRWKGSTRMK</sequence>
<protein>
    <recommendedName>
        <fullName evidence="4">HNH domain-containing protein</fullName>
    </recommendedName>
</protein>